<evidence type="ECO:0000313" key="3">
    <source>
        <dbReference type="Proteomes" id="UP000037035"/>
    </source>
</evidence>
<sequence>MSERKTAKCQPEPLWNCTSSFSRLINLRKKSLLLSSSIWQKGYEEASKIGIMGIAAKVAKDLEGYCKLQSHFPEQKTFIGKWFYSVSTPLFDEATQYP</sequence>
<dbReference type="EMBL" id="LAVV01007003">
    <property type="protein sequence ID" value="KNZ57473.1"/>
    <property type="molecule type" value="Genomic_DNA"/>
</dbReference>
<organism evidence="2 3">
    <name type="scientific">Puccinia sorghi</name>
    <dbReference type="NCBI Taxonomy" id="27349"/>
    <lineage>
        <taxon>Eukaryota</taxon>
        <taxon>Fungi</taxon>
        <taxon>Dikarya</taxon>
        <taxon>Basidiomycota</taxon>
        <taxon>Pucciniomycotina</taxon>
        <taxon>Pucciniomycetes</taxon>
        <taxon>Pucciniales</taxon>
        <taxon>Pucciniaceae</taxon>
        <taxon>Puccinia</taxon>
    </lineage>
</organism>
<evidence type="ECO:0000259" key="1">
    <source>
        <dbReference type="Pfam" id="PF20515"/>
    </source>
</evidence>
<dbReference type="InterPro" id="IPR046798">
    <property type="entry name" value="2OG-FeII_Oxy_6"/>
</dbReference>
<dbReference type="VEuPathDB" id="FungiDB:VP01_214g6"/>
<gene>
    <name evidence="2" type="ORF">VP01_214g6</name>
</gene>
<feature type="domain" description="Tet-like 2OG-Fe(II) oxygenase" evidence="1">
    <location>
        <begin position="37"/>
        <end position="96"/>
    </location>
</feature>
<protein>
    <recommendedName>
        <fullName evidence="1">Tet-like 2OG-Fe(II) oxygenase domain-containing protein</fullName>
    </recommendedName>
</protein>
<proteinExistence type="predicted"/>
<evidence type="ECO:0000313" key="2">
    <source>
        <dbReference type="EMBL" id="KNZ57473.1"/>
    </source>
</evidence>
<accession>A0A0L6V9P6</accession>
<dbReference type="AlphaFoldDB" id="A0A0L6V9P6"/>
<comment type="caution">
    <text evidence="2">The sequence shown here is derived from an EMBL/GenBank/DDBJ whole genome shotgun (WGS) entry which is preliminary data.</text>
</comment>
<dbReference type="Pfam" id="PF20515">
    <property type="entry name" value="2OG-FeII_Oxy_6"/>
    <property type="match status" value="1"/>
</dbReference>
<name>A0A0L6V9P6_9BASI</name>
<reference evidence="2 3" key="1">
    <citation type="submission" date="2015-08" db="EMBL/GenBank/DDBJ databases">
        <title>Next Generation Sequencing and Analysis of the Genome of Puccinia sorghi L Schw, the Causal Agent of Maize Common Rust.</title>
        <authorList>
            <person name="Rochi L."/>
            <person name="Burguener G."/>
            <person name="Darino M."/>
            <person name="Turjanski A."/>
            <person name="Kreff E."/>
            <person name="Dieguez M.J."/>
            <person name="Sacco F."/>
        </authorList>
    </citation>
    <scope>NUCLEOTIDE SEQUENCE [LARGE SCALE GENOMIC DNA]</scope>
    <source>
        <strain evidence="2 3">RO10H11247</strain>
    </source>
</reference>
<keyword evidence="3" id="KW-1185">Reference proteome</keyword>
<dbReference type="Proteomes" id="UP000037035">
    <property type="component" value="Unassembled WGS sequence"/>
</dbReference>